<accession>A0ABP6QEF1</accession>
<reference evidence="2" key="1">
    <citation type="journal article" date="2019" name="Int. J. Syst. Evol. Microbiol.">
        <title>The Global Catalogue of Microorganisms (GCM) 10K type strain sequencing project: providing services to taxonomists for standard genome sequencing and annotation.</title>
        <authorList>
            <consortium name="The Broad Institute Genomics Platform"/>
            <consortium name="The Broad Institute Genome Sequencing Center for Infectious Disease"/>
            <person name="Wu L."/>
            <person name="Ma J."/>
        </authorList>
    </citation>
    <scope>NUCLEOTIDE SEQUENCE [LARGE SCALE GENOMIC DNA]</scope>
    <source>
        <strain evidence="2">JCM 9377</strain>
    </source>
</reference>
<evidence type="ECO:0000313" key="2">
    <source>
        <dbReference type="Proteomes" id="UP001501237"/>
    </source>
</evidence>
<evidence type="ECO:0008006" key="3">
    <source>
        <dbReference type="Google" id="ProtNLM"/>
    </source>
</evidence>
<proteinExistence type="predicted"/>
<protein>
    <recommendedName>
        <fullName evidence="3">Helix-turn-helix protein</fullName>
    </recommendedName>
</protein>
<comment type="caution">
    <text evidence="1">The sequence shown here is derived from an EMBL/GenBank/DDBJ whole genome shotgun (WGS) entry which is preliminary data.</text>
</comment>
<dbReference type="Proteomes" id="UP001501237">
    <property type="component" value="Unassembled WGS sequence"/>
</dbReference>
<gene>
    <name evidence="1" type="ORF">GCM10010468_49130</name>
</gene>
<organism evidence="1 2">
    <name type="scientific">Actinocorallia longicatena</name>
    <dbReference type="NCBI Taxonomy" id="111803"/>
    <lineage>
        <taxon>Bacteria</taxon>
        <taxon>Bacillati</taxon>
        <taxon>Actinomycetota</taxon>
        <taxon>Actinomycetes</taxon>
        <taxon>Streptosporangiales</taxon>
        <taxon>Thermomonosporaceae</taxon>
        <taxon>Actinocorallia</taxon>
    </lineage>
</organism>
<evidence type="ECO:0000313" key="1">
    <source>
        <dbReference type="EMBL" id="GAA3222970.1"/>
    </source>
</evidence>
<dbReference type="RefSeq" id="WP_344832431.1">
    <property type="nucleotide sequence ID" value="NZ_BAAAUV010000013.1"/>
</dbReference>
<dbReference type="InterPro" id="IPR010982">
    <property type="entry name" value="Lambda_DNA-bd_dom_sf"/>
</dbReference>
<keyword evidence="2" id="KW-1185">Reference proteome</keyword>
<name>A0ABP6QEF1_9ACTN</name>
<dbReference type="SUPFAM" id="SSF47413">
    <property type="entry name" value="lambda repressor-like DNA-binding domains"/>
    <property type="match status" value="1"/>
</dbReference>
<sequence>MTQPAASKIHVARIRLGLTLLQVAQQCAERGEPVSEAQMSRIDRGLAVPQPGLRSVLADLLGLDAFTDFQRSA</sequence>
<dbReference type="EMBL" id="BAAAUV010000013">
    <property type="protein sequence ID" value="GAA3222970.1"/>
    <property type="molecule type" value="Genomic_DNA"/>
</dbReference>